<dbReference type="STRING" id="299467.A0A443RT22"/>
<protein>
    <submittedName>
        <fullName evidence="4">Putative family 31 glucosidase KIAA1161-like protein</fullName>
    </submittedName>
</protein>
<feature type="domain" description="Glycosyl hydrolase family 31 C-terminal" evidence="3">
    <location>
        <begin position="28"/>
        <end position="110"/>
    </location>
</feature>
<evidence type="ECO:0000313" key="5">
    <source>
        <dbReference type="Proteomes" id="UP000288716"/>
    </source>
</evidence>
<keyword evidence="5" id="KW-1185">Reference proteome</keyword>
<evidence type="ECO:0000256" key="2">
    <source>
        <dbReference type="ARBA" id="ARBA00023295"/>
    </source>
</evidence>
<evidence type="ECO:0000256" key="1">
    <source>
        <dbReference type="ARBA" id="ARBA00022801"/>
    </source>
</evidence>
<dbReference type="InterPro" id="IPR048395">
    <property type="entry name" value="Glyco_hydro_31_C"/>
</dbReference>
<dbReference type="InterPro" id="IPR050985">
    <property type="entry name" value="Alpha-glycosidase_related"/>
</dbReference>
<dbReference type="SUPFAM" id="SSF51011">
    <property type="entry name" value="Glycosyl hydrolase domain"/>
    <property type="match status" value="1"/>
</dbReference>
<sequence>MAKKFLKVRDEHILPILQASLAEYNENGWPMIRPMWWLEPDDQDAYLINDQFAIGDDVIVAPVLEQGVRQRDIYLPSGWWRDDSAQIMRGGKWVRKYQVDLDKVPYFKRTDPNA</sequence>
<dbReference type="Pfam" id="PF21365">
    <property type="entry name" value="Glyco_hydro_31_3rd"/>
    <property type="match status" value="1"/>
</dbReference>
<dbReference type="PANTHER" id="PTHR43053:SF4">
    <property type="entry name" value="MYOGENESIS-REGULATING GLYCOSIDASE"/>
    <property type="match status" value="1"/>
</dbReference>
<dbReference type="InterPro" id="IPR013780">
    <property type="entry name" value="Glyco_hydro_b"/>
</dbReference>
<gene>
    <name evidence="4" type="ORF">B4U80_10453</name>
</gene>
<dbReference type="EMBL" id="NCKV01039239">
    <property type="protein sequence ID" value="RWS18466.1"/>
    <property type="molecule type" value="Genomic_DNA"/>
</dbReference>
<dbReference type="Gene3D" id="2.60.40.1180">
    <property type="entry name" value="Golgi alpha-mannosidase II"/>
    <property type="match status" value="1"/>
</dbReference>
<dbReference type="GO" id="GO:0016798">
    <property type="term" value="F:hydrolase activity, acting on glycosyl bonds"/>
    <property type="evidence" value="ECO:0007669"/>
    <property type="project" value="UniProtKB-KW"/>
</dbReference>
<comment type="caution">
    <text evidence="4">The sequence shown here is derived from an EMBL/GenBank/DDBJ whole genome shotgun (WGS) entry which is preliminary data.</text>
</comment>
<keyword evidence="2" id="KW-0326">Glycosidase</keyword>
<name>A0A443RT22_9ACAR</name>
<dbReference type="OrthoDB" id="10070917at2759"/>
<organism evidence="4 5">
    <name type="scientific">Leptotrombidium deliense</name>
    <dbReference type="NCBI Taxonomy" id="299467"/>
    <lineage>
        <taxon>Eukaryota</taxon>
        <taxon>Metazoa</taxon>
        <taxon>Ecdysozoa</taxon>
        <taxon>Arthropoda</taxon>
        <taxon>Chelicerata</taxon>
        <taxon>Arachnida</taxon>
        <taxon>Acari</taxon>
        <taxon>Acariformes</taxon>
        <taxon>Trombidiformes</taxon>
        <taxon>Prostigmata</taxon>
        <taxon>Anystina</taxon>
        <taxon>Parasitengona</taxon>
        <taxon>Trombiculoidea</taxon>
        <taxon>Trombiculidae</taxon>
        <taxon>Leptotrombidium</taxon>
    </lineage>
</organism>
<dbReference type="VEuPathDB" id="VectorBase:LDEU013574"/>
<accession>A0A443RT22</accession>
<keyword evidence="1" id="KW-0378">Hydrolase</keyword>
<evidence type="ECO:0000259" key="3">
    <source>
        <dbReference type="Pfam" id="PF21365"/>
    </source>
</evidence>
<dbReference type="AlphaFoldDB" id="A0A443RT22"/>
<reference evidence="4 5" key="1">
    <citation type="journal article" date="2018" name="Gigascience">
        <title>Genomes of trombidid mites reveal novel predicted allergens and laterally-transferred genes associated with secondary metabolism.</title>
        <authorList>
            <person name="Dong X."/>
            <person name="Chaisiri K."/>
            <person name="Xia D."/>
            <person name="Armstrong S.D."/>
            <person name="Fang Y."/>
            <person name="Donnelly M.J."/>
            <person name="Kadowaki T."/>
            <person name="McGarry J.W."/>
            <person name="Darby A.C."/>
            <person name="Makepeace B.L."/>
        </authorList>
    </citation>
    <scope>NUCLEOTIDE SEQUENCE [LARGE SCALE GENOMIC DNA]</scope>
    <source>
        <strain evidence="4">UoL-UT</strain>
    </source>
</reference>
<dbReference type="Gene3D" id="3.20.20.80">
    <property type="entry name" value="Glycosidases"/>
    <property type="match status" value="1"/>
</dbReference>
<dbReference type="Proteomes" id="UP000288716">
    <property type="component" value="Unassembled WGS sequence"/>
</dbReference>
<proteinExistence type="predicted"/>
<evidence type="ECO:0000313" key="4">
    <source>
        <dbReference type="EMBL" id="RWS18466.1"/>
    </source>
</evidence>
<dbReference type="PANTHER" id="PTHR43053">
    <property type="entry name" value="GLYCOSIDASE FAMILY 31"/>
    <property type="match status" value="1"/>
</dbReference>